<name>A0A6A5Z4P1_9PLEO</name>
<proteinExistence type="predicted"/>
<dbReference type="Proteomes" id="UP000799770">
    <property type="component" value="Unassembled WGS sequence"/>
</dbReference>
<keyword evidence="2" id="KW-1185">Reference proteome</keyword>
<accession>A0A6A5Z4P1</accession>
<gene>
    <name evidence="1" type="ORF">BDV96DRAFT_647153</name>
</gene>
<sequence length="215" mass="24409">MEFRTGLLGTPPLQTFTIGRYLTLSKLIDNMTTTNPSMFMQLPLEFQAPIDFYKWPCATPTFWKATPDICLVSKYFFQAATPIFIKSAKFEIRSTATNQSFIRLLEDIKHLTFSYLLNCSGAPEMPNPHLELMARCPTLRTVQLGMDLGSLIVKRDRYLGRHNGCSRGGYDRTKYAVRSVQDLISTYHLSKILECASLEHIAIDCTGYQSSDNRA</sequence>
<reference evidence="1" key="1">
    <citation type="journal article" date="2020" name="Stud. Mycol.">
        <title>101 Dothideomycetes genomes: a test case for predicting lifestyles and emergence of pathogens.</title>
        <authorList>
            <person name="Haridas S."/>
            <person name="Albert R."/>
            <person name="Binder M."/>
            <person name="Bloem J."/>
            <person name="Labutti K."/>
            <person name="Salamov A."/>
            <person name="Andreopoulos B."/>
            <person name="Baker S."/>
            <person name="Barry K."/>
            <person name="Bills G."/>
            <person name="Bluhm B."/>
            <person name="Cannon C."/>
            <person name="Castanera R."/>
            <person name="Culley D."/>
            <person name="Daum C."/>
            <person name="Ezra D."/>
            <person name="Gonzalez J."/>
            <person name="Henrissat B."/>
            <person name="Kuo A."/>
            <person name="Liang C."/>
            <person name="Lipzen A."/>
            <person name="Lutzoni F."/>
            <person name="Magnuson J."/>
            <person name="Mondo S."/>
            <person name="Nolan M."/>
            <person name="Ohm R."/>
            <person name="Pangilinan J."/>
            <person name="Park H.-J."/>
            <person name="Ramirez L."/>
            <person name="Alfaro M."/>
            <person name="Sun H."/>
            <person name="Tritt A."/>
            <person name="Yoshinaga Y."/>
            <person name="Zwiers L.-H."/>
            <person name="Turgeon B."/>
            <person name="Goodwin S."/>
            <person name="Spatafora J."/>
            <person name="Crous P."/>
            <person name="Grigoriev I."/>
        </authorList>
    </citation>
    <scope>NUCLEOTIDE SEQUENCE</scope>
    <source>
        <strain evidence="1">CBS 627.86</strain>
    </source>
</reference>
<dbReference type="EMBL" id="ML977325">
    <property type="protein sequence ID" value="KAF2114449.1"/>
    <property type="molecule type" value="Genomic_DNA"/>
</dbReference>
<dbReference type="AlphaFoldDB" id="A0A6A5Z4P1"/>
<organism evidence="1 2">
    <name type="scientific">Lophiotrema nucula</name>
    <dbReference type="NCBI Taxonomy" id="690887"/>
    <lineage>
        <taxon>Eukaryota</taxon>
        <taxon>Fungi</taxon>
        <taxon>Dikarya</taxon>
        <taxon>Ascomycota</taxon>
        <taxon>Pezizomycotina</taxon>
        <taxon>Dothideomycetes</taxon>
        <taxon>Pleosporomycetidae</taxon>
        <taxon>Pleosporales</taxon>
        <taxon>Lophiotremataceae</taxon>
        <taxon>Lophiotrema</taxon>
    </lineage>
</organism>
<evidence type="ECO:0000313" key="1">
    <source>
        <dbReference type="EMBL" id="KAF2114449.1"/>
    </source>
</evidence>
<protein>
    <submittedName>
        <fullName evidence="1">Uncharacterized protein</fullName>
    </submittedName>
</protein>
<evidence type="ECO:0000313" key="2">
    <source>
        <dbReference type="Proteomes" id="UP000799770"/>
    </source>
</evidence>